<dbReference type="InterPro" id="IPR017871">
    <property type="entry name" value="ABC_transporter-like_CS"/>
</dbReference>
<comment type="subcellular location">
    <subcellularLocation>
        <location evidence="1">Cell membrane</location>
        <topology evidence="1">Multi-pass membrane protein</topology>
    </subcellularLocation>
</comment>
<accession>A0A4D7QTW4</accession>
<evidence type="ECO:0000256" key="6">
    <source>
        <dbReference type="ARBA" id="ARBA00022840"/>
    </source>
</evidence>
<dbReference type="InterPro" id="IPR003593">
    <property type="entry name" value="AAA+_ATPase"/>
</dbReference>
<feature type="transmembrane region" description="Helical" evidence="9">
    <location>
        <begin position="156"/>
        <end position="176"/>
    </location>
</feature>
<evidence type="ECO:0000256" key="8">
    <source>
        <dbReference type="ARBA" id="ARBA00023136"/>
    </source>
</evidence>
<feature type="transmembrane region" description="Helical" evidence="9">
    <location>
        <begin position="58"/>
        <end position="77"/>
    </location>
</feature>
<dbReference type="Pfam" id="PF00005">
    <property type="entry name" value="ABC_tran"/>
    <property type="match status" value="1"/>
</dbReference>
<dbReference type="CDD" id="cd03223">
    <property type="entry name" value="ABCD_peroxisomal_ALDP"/>
    <property type="match status" value="1"/>
</dbReference>
<dbReference type="GO" id="GO:0016887">
    <property type="term" value="F:ATP hydrolysis activity"/>
    <property type="evidence" value="ECO:0007669"/>
    <property type="project" value="InterPro"/>
</dbReference>
<feature type="transmembrane region" description="Helical" evidence="9">
    <location>
        <begin position="17"/>
        <end position="38"/>
    </location>
</feature>
<dbReference type="OrthoDB" id="9810134at2"/>
<dbReference type="SMART" id="SM00382">
    <property type="entry name" value="AAA"/>
    <property type="match status" value="1"/>
</dbReference>
<dbReference type="GO" id="GO:0005886">
    <property type="term" value="C:plasma membrane"/>
    <property type="evidence" value="ECO:0007669"/>
    <property type="project" value="UniProtKB-SubCell"/>
</dbReference>
<keyword evidence="3" id="KW-0813">Transport</keyword>
<dbReference type="InterPro" id="IPR050835">
    <property type="entry name" value="ABC_transporter_sub-D"/>
</dbReference>
<dbReference type="InterPro" id="IPR027417">
    <property type="entry name" value="P-loop_NTPase"/>
</dbReference>
<organism evidence="12 13">
    <name type="scientific">Phreatobacter aquaticus</name>
    <dbReference type="NCBI Taxonomy" id="2570229"/>
    <lineage>
        <taxon>Bacteria</taxon>
        <taxon>Pseudomonadati</taxon>
        <taxon>Pseudomonadota</taxon>
        <taxon>Alphaproteobacteria</taxon>
        <taxon>Hyphomicrobiales</taxon>
        <taxon>Phreatobacteraceae</taxon>
        <taxon>Phreatobacter</taxon>
    </lineage>
</organism>
<feature type="transmembrane region" description="Helical" evidence="9">
    <location>
        <begin position="114"/>
        <end position="136"/>
    </location>
</feature>
<sequence>MIAAAAAAYLSRQSSTLIRGIIGFLLVWHLASVGILILKEAGALPAGLAPYLPTRASVLLSAIFAIVVYGLSFVGTIRQIAKLADPFFETRDIGELRLPFGVTFRVQERYIAHALLFVLLAINIAQVLATVLLNQWNNRFYTALQEKAEATFWIELRYFTVVAFLWVILAVYELYLTQYTQMRWRRWMTGRLTGHWLDQGAHYRMRLAGGQADNPDQRIAEDVRMFTSNTLDLVIRFFSAILSLYAFVLILWGLSASFKYQVWGINLETIPGYLVWAALFVAVFGTICAHFIGRSLIGINFLRQRYEADFRYSLVRVRENDEQIALLKGEEAERQGLAARFTKVVANWFDYMKYTKRLTWFTTFVNQASVIFPFVLLAPAYFSGAVPLGSLTQTAGAFGRVEGALLIFTNLYSTLADYKSVIDRLTGFERSADDVKVPPASAIAFEKNGETLDLADLTVTLPDGTPLVGAAALSVGKGERVLVTGPSGSGKSTLFRAIAGIWPHGAGKVSAPTGGDVMLLPQRPYFPVATLRDAVTYPAERGAYSDAEIVKALAAVNLPALTTRLDEDAAWHQMLSGGEQQRLAMARALLSKPDWLFLDEATAAIDEVGEANLYTTIREWLPGATIVSIGHRSTLANFHDRRIHLTKGEDGLHAAADAPLMALAKG</sequence>
<evidence type="ECO:0000259" key="10">
    <source>
        <dbReference type="PROSITE" id="PS50893"/>
    </source>
</evidence>
<evidence type="ECO:0000256" key="9">
    <source>
        <dbReference type="SAM" id="Phobius"/>
    </source>
</evidence>
<dbReference type="SUPFAM" id="SSF90123">
    <property type="entry name" value="ABC transporter transmembrane region"/>
    <property type="match status" value="1"/>
</dbReference>
<dbReference type="SUPFAM" id="SSF52540">
    <property type="entry name" value="P-loop containing nucleoside triphosphate hydrolases"/>
    <property type="match status" value="1"/>
</dbReference>
<comment type="similarity">
    <text evidence="2">Belongs to the ABC transporter superfamily.</text>
</comment>
<evidence type="ECO:0000259" key="11">
    <source>
        <dbReference type="PROSITE" id="PS50929"/>
    </source>
</evidence>
<feature type="transmembrane region" description="Helical" evidence="9">
    <location>
        <begin position="273"/>
        <end position="293"/>
    </location>
</feature>
<protein>
    <submittedName>
        <fullName evidence="12">ABC transporter ATP-binding protein/permease</fullName>
    </submittedName>
</protein>
<dbReference type="Pfam" id="PF06472">
    <property type="entry name" value="ABC_membrane_2"/>
    <property type="match status" value="1"/>
</dbReference>
<feature type="domain" description="ABC transmembrane type-1" evidence="11">
    <location>
        <begin position="117"/>
        <end position="417"/>
    </location>
</feature>
<evidence type="ECO:0000256" key="5">
    <source>
        <dbReference type="ARBA" id="ARBA00022741"/>
    </source>
</evidence>
<evidence type="ECO:0000256" key="2">
    <source>
        <dbReference type="ARBA" id="ARBA00005417"/>
    </source>
</evidence>
<dbReference type="Proteomes" id="UP000298588">
    <property type="component" value="Chromosome"/>
</dbReference>
<keyword evidence="13" id="KW-1185">Reference proteome</keyword>
<keyword evidence="5" id="KW-0547">Nucleotide-binding</keyword>
<evidence type="ECO:0000256" key="4">
    <source>
        <dbReference type="ARBA" id="ARBA00022692"/>
    </source>
</evidence>
<keyword evidence="8 9" id="KW-0472">Membrane</keyword>
<proteinExistence type="inferred from homology"/>
<reference evidence="12 13" key="1">
    <citation type="submission" date="2019-04" db="EMBL/GenBank/DDBJ databases">
        <title>Phreatobacter aquaticus sp. nov.</title>
        <authorList>
            <person name="Choi A."/>
            <person name="Baek K."/>
        </authorList>
    </citation>
    <scope>NUCLEOTIDE SEQUENCE [LARGE SCALE GENOMIC DNA]</scope>
    <source>
        <strain evidence="12 13">NMCR1094</strain>
    </source>
</reference>
<evidence type="ECO:0000256" key="7">
    <source>
        <dbReference type="ARBA" id="ARBA00022989"/>
    </source>
</evidence>
<dbReference type="GO" id="GO:0140359">
    <property type="term" value="F:ABC-type transporter activity"/>
    <property type="evidence" value="ECO:0007669"/>
    <property type="project" value="InterPro"/>
</dbReference>
<dbReference type="GO" id="GO:0005524">
    <property type="term" value="F:ATP binding"/>
    <property type="evidence" value="ECO:0007669"/>
    <property type="project" value="UniProtKB-KW"/>
</dbReference>
<dbReference type="PROSITE" id="PS50893">
    <property type="entry name" value="ABC_TRANSPORTER_2"/>
    <property type="match status" value="1"/>
</dbReference>
<evidence type="ECO:0000313" key="13">
    <source>
        <dbReference type="Proteomes" id="UP000298588"/>
    </source>
</evidence>
<keyword evidence="7 9" id="KW-1133">Transmembrane helix</keyword>
<dbReference type="PANTHER" id="PTHR11384:SF59">
    <property type="entry name" value="LYSOSOMAL COBALAMIN TRANSPORTER ABCD4"/>
    <property type="match status" value="1"/>
</dbReference>
<dbReference type="KEGG" id="paqt:E8L99_09615"/>
<dbReference type="PROSITE" id="PS00211">
    <property type="entry name" value="ABC_TRANSPORTER_1"/>
    <property type="match status" value="1"/>
</dbReference>
<name>A0A4D7QTW4_9HYPH</name>
<dbReference type="InterPro" id="IPR036640">
    <property type="entry name" value="ABC1_TM_sf"/>
</dbReference>
<evidence type="ECO:0000256" key="1">
    <source>
        <dbReference type="ARBA" id="ARBA00004651"/>
    </source>
</evidence>
<dbReference type="PROSITE" id="PS50929">
    <property type="entry name" value="ABC_TM1F"/>
    <property type="match status" value="1"/>
</dbReference>
<dbReference type="Gene3D" id="3.40.50.300">
    <property type="entry name" value="P-loop containing nucleotide triphosphate hydrolases"/>
    <property type="match status" value="1"/>
</dbReference>
<dbReference type="InterPro" id="IPR011527">
    <property type="entry name" value="ABC1_TM_dom"/>
</dbReference>
<dbReference type="AlphaFoldDB" id="A0A4D7QTW4"/>
<keyword evidence="6 12" id="KW-0067">ATP-binding</keyword>
<evidence type="ECO:0000313" key="12">
    <source>
        <dbReference type="EMBL" id="QCK88724.1"/>
    </source>
</evidence>
<feature type="domain" description="ABC transporter" evidence="10">
    <location>
        <begin position="452"/>
        <end position="664"/>
    </location>
</feature>
<dbReference type="EMBL" id="CP039865">
    <property type="protein sequence ID" value="QCK88724.1"/>
    <property type="molecule type" value="Genomic_DNA"/>
</dbReference>
<dbReference type="InterPro" id="IPR003439">
    <property type="entry name" value="ABC_transporter-like_ATP-bd"/>
</dbReference>
<keyword evidence="4 9" id="KW-0812">Transmembrane</keyword>
<gene>
    <name evidence="12" type="ORF">E8L99_09615</name>
</gene>
<evidence type="ECO:0000256" key="3">
    <source>
        <dbReference type="ARBA" id="ARBA00022448"/>
    </source>
</evidence>
<feature type="transmembrane region" description="Helical" evidence="9">
    <location>
        <begin position="233"/>
        <end position="253"/>
    </location>
</feature>
<dbReference type="Gene3D" id="1.20.1560.10">
    <property type="entry name" value="ABC transporter type 1, transmembrane domain"/>
    <property type="match status" value="1"/>
</dbReference>
<feature type="transmembrane region" description="Helical" evidence="9">
    <location>
        <begin position="358"/>
        <end position="382"/>
    </location>
</feature>
<dbReference type="PANTHER" id="PTHR11384">
    <property type="entry name" value="ATP-BINDING CASSETTE, SUB-FAMILY D MEMBER"/>
    <property type="match status" value="1"/>
</dbReference>